<sequence>MIQAKGIKNKKNIRAIYNHNKQVRQKKETEKH</sequence>
<protein>
    <submittedName>
        <fullName evidence="2">Uncharacterized protein</fullName>
    </submittedName>
</protein>
<evidence type="ECO:0000256" key="1">
    <source>
        <dbReference type="SAM" id="MobiDB-lite"/>
    </source>
</evidence>
<accession>A0A2P2MXS6</accession>
<feature type="region of interest" description="Disordered" evidence="1">
    <location>
        <begin position="1"/>
        <end position="32"/>
    </location>
</feature>
<dbReference type="AlphaFoldDB" id="A0A2P2MXS6"/>
<evidence type="ECO:0000313" key="2">
    <source>
        <dbReference type="EMBL" id="MBX35015.1"/>
    </source>
</evidence>
<reference evidence="2" key="1">
    <citation type="submission" date="2018-02" db="EMBL/GenBank/DDBJ databases">
        <title>Rhizophora mucronata_Transcriptome.</title>
        <authorList>
            <person name="Meera S.P."/>
            <person name="Sreeshan A."/>
            <person name="Augustine A."/>
        </authorList>
    </citation>
    <scope>NUCLEOTIDE SEQUENCE</scope>
    <source>
        <tissue evidence="2">Leaf</tissue>
    </source>
</reference>
<proteinExistence type="predicted"/>
<dbReference type="EMBL" id="GGEC01054531">
    <property type="protein sequence ID" value="MBX35015.1"/>
    <property type="molecule type" value="Transcribed_RNA"/>
</dbReference>
<organism evidence="2">
    <name type="scientific">Rhizophora mucronata</name>
    <name type="common">Asiatic mangrove</name>
    <dbReference type="NCBI Taxonomy" id="61149"/>
    <lineage>
        <taxon>Eukaryota</taxon>
        <taxon>Viridiplantae</taxon>
        <taxon>Streptophyta</taxon>
        <taxon>Embryophyta</taxon>
        <taxon>Tracheophyta</taxon>
        <taxon>Spermatophyta</taxon>
        <taxon>Magnoliopsida</taxon>
        <taxon>eudicotyledons</taxon>
        <taxon>Gunneridae</taxon>
        <taxon>Pentapetalae</taxon>
        <taxon>rosids</taxon>
        <taxon>fabids</taxon>
        <taxon>Malpighiales</taxon>
        <taxon>Rhizophoraceae</taxon>
        <taxon>Rhizophora</taxon>
    </lineage>
</organism>
<name>A0A2P2MXS6_RHIMU</name>